<gene>
    <name evidence="1" type="ORF">BCL90_0517</name>
</gene>
<comment type="caution">
    <text evidence="1">The sequence shown here is derived from an EMBL/GenBank/DDBJ whole genome shotgun (WGS) entry which is preliminary data.</text>
</comment>
<dbReference type="EMBL" id="RCCK01000010">
    <property type="protein sequence ID" value="RLJ79807.1"/>
    <property type="molecule type" value="Genomic_DNA"/>
</dbReference>
<accession>A0A497YBE9</accession>
<name>A0A497YBE9_9SPHI</name>
<dbReference type="AlphaFoldDB" id="A0A497YBE9"/>
<organism evidence="1 2">
    <name type="scientific">Pedobacter alluvionis</name>
    <dbReference type="NCBI Taxonomy" id="475253"/>
    <lineage>
        <taxon>Bacteria</taxon>
        <taxon>Pseudomonadati</taxon>
        <taxon>Bacteroidota</taxon>
        <taxon>Sphingobacteriia</taxon>
        <taxon>Sphingobacteriales</taxon>
        <taxon>Sphingobacteriaceae</taxon>
        <taxon>Pedobacter</taxon>
    </lineage>
</organism>
<reference evidence="1 2" key="1">
    <citation type="submission" date="2018-10" db="EMBL/GenBank/DDBJ databases">
        <title>Genomic Encyclopedia of Archaeal and Bacterial Type Strains, Phase II (KMG-II): from individual species to whole genera.</title>
        <authorList>
            <person name="Goeker M."/>
        </authorList>
    </citation>
    <scope>NUCLEOTIDE SEQUENCE [LARGE SCALE GENOMIC DNA]</scope>
    <source>
        <strain evidence="1 2">DSM 19624</strain>
    </source>
</reference>
<proteinExistence type="predicted"/>
<protein>
    <submittedName>
        <fullName evidence="1">Uncharacterized protein</fullName>
    </submittedName>
</protein>
<dbReference type="Proteomes" id="UP000273898">
    <property type="component" value="Unassembled WGS sequence"/>
</dbReference>
<sequence>MINEEKFIWYAAVVVNKKQNRTAVSFEKSADLMPYKRLTDVKWNQSLKAWQKMQINN</sequence>
<evidence type="ECO:0000313" key="2">
    <source>
        <dbReference type="Proteomes" id="UP000273898"/>
    </source>
</evidence>
<evidence type="ECO:0000313" key="1">
    <source>
        <dbReference type="EMBL" id="RLJ79807.1"/>
    </source>
</evidence>
<dbReference type="RefSeq" id="WP_166792160.1">
    <property type="nucleotide sequence ID" value="NZ_RCCK01000010.1"/>
</dbReference>